<reference evidence="2" key="1">
    <citation type="journal article" date="2020" name="Stud. Mycol.">
        <title>101 Dothideomycetes genomes: a test case for predicting lifestyles and emergence of pathogens.</title>
        <authorList>
            <person name="Haridas S."/>
            <person name="Albert R."/>
            <person name="Binder M."/>
            <person name="Bloem J."/>
            <person name="Labutti K."/>
            <person name="Salamov A."/>
            <person name="Andreopoulos B."/>
            <person name="Baker S."/>
            <person name="Barry K."/>
            <person name="Bills G."/>
            <person name="Bluhm B."/>
            <person name="Cannon C."/>
            <person name="Castanera R."/>
            <person name="Culley D."/>
            <person name="Daum C."/>
            <person name="Ezra D."/>
            <person name="Gonzalez J."/>
            <person name="Henrissat B."/>
            <person name="Kuo A."/>
            <person name="Liang C."/>
            <person name="Lipzen A."/>
            <person name="Lutzoni F."/>
            <person name="Magnuson J."/>
            <person name="Mondo S."/>
            <person name="Nolan M."/>
            <person name="Ohm R."/>
            <person name="Pangilinan J."/>
            <person name="Park H.-J."/>
            <person name="Ramirez L."/>
            <person name="Alfaro M."/>
            <person name="Sun H."/>
            <person name="Tritt A."/>
            <person name="Yoshinaga Y."/>
            <person name="Zwiers L.-H."/>
            <person name="Turgeon B."/>
            <person name="Goodwin S."/>
            <person name="Spatafora J."/>
            <person name="Crous P."/>
            <person name="Grigoriev I."/>
        </authorList>
    </citation>
    <scope>NUCLEOTIDE SEQUENCE</scope>
    <source>
        <strain evidence="2">CBS 675.92</strain>
    </source>
</reference>
<dbReference type="PANTHER" id="PTHR33112">
    <property type="entry name" value="DOMAIN PROTEIN, PUTATIVE-RELATED"/>
    <property type="match status" value="1"/>
</dbReference>
<dbReference type="InterPro" id="IPR010730">
    <property type="entry name" value="HET"/>
</dbReference>
<dbReference type="AlphaFoldDB" id="A0A6A5T8R0"/>
<feature type="domain" description="Heterokaryon incompatibility" evidence="1">
    <location>
        <begin position="223"/>
        <end position="408"/>
    </location>
</feature>
<dbReference type="OrthoDB" id="3766525at2759"/>
<keyword evidence="3" id="KW-1185">Reference proteome</keyword>
<dbReference type="EMBL" id="ML977084">
    <property type="protein sequence ID" value="KAF1948109.1"/>
    <property type="molecule type" value="Genomic_DNA"/>
</dbReference>
<protein>
    <submittedName>
        <fullName evidence="2">HET-domain-containing protein</fullName>
    </submittedName>
</protein>
<organism evidence="2 3">
    <name type="scientific">Byssothecium circinans</name>
    <dbReference type="NCBI Taxonomy" id="147558"/>
    <lineage>
        <taxon>Eukaryota</taxon>
        <taxon>Fungi</taxon>
        <taxon>Dikarya</taxon>
        <taxon>Ascomycota</taxon>
        <taxon>Pezizomycotina</taxon>
        <taxon>Dothideomycetes</taxon>
        <taxon>Pleosporomycetidae</taxon>
        <taxon>Pleosporales</taxon>
        <taxon>Massarineae</taxon>
        <taxon>Massarinaceae</taxon>
        <taxon>Byssothecium</taxon>
    </lineage>
</organism>
<evidence type="ECO:0000313" key="2">
    <source>
        <dbReference type="EMBL" id="KAF1948109.1"/>
    </source>
</evidence>
<accession>A0A6A5T8R0</accession>
<evidence type="ECO:0000313" key="3">
    <source>
        <dbReference type="Proteomes" id="UP000800035"/>
    </source>
</evidence>
<proteinExistence type="predicted"/>
<name>A0A6A5T8R0_9PLEO</name>
<dbReference type="Proteomes" id="UP000800035">
    <property type="component" value="Unassembled WGS sequence"/>
</dbReference>
<gene>
    <name evidence="2" type="ORF">CC80DRAFT_486598</name>
</gene>
<sequence length="743" mass="84310">MAYLQNATTLCSACKALTFAQLYDGYTHPLSYAKTVSSGKTCRLCRLITCSTSRLQTSNNCYEADKKYDLIAEEMPHLPAVSRSAVLGFLPVEQMYLPSFIAWSRQAYLAEPGLLSEVRKGNFNDGETIQITASGKSLYRIRNMVPLKSIETASSPRNYQMLREWVANCVYGHKKCRQHPTESSNREFGLKSTPPTRVIDVGSIEDLPAHPRLVNTNGLPMSYVALSHRWSQTSTLKTNSNNLLSHQREIPEKDIPPTFRDAIKVTRELGLRYLWVDSLCIMQDDPEEWRRESHIMGSIFAGASVTIAAVDSVDENGIDRGMLLRRLDPLAVTISLPSDRKPLSGVSQKVFGVDDRVYVWKYQWLATRDSTHDSIYEQNKITLRPRITSLHQKVRRSQWYNRGWILQERLLARRIIYFMKEKIYWSCFSTTHDEEGGDPKAAIRSSLYSTSLKYSSWRWQSIVSEYVNCRLSFNTDRLVAIEGISQIVETCSSLKIHAGIADDGTARSLLWYTERKPLQKFSDFHAPSWTWASLDGIISFDMPPPLKATSESLVKDLTFDVKATCDVNSSNDQCKGACVSGQVFLTSPVGSIRRSTRLKDARLFGAPDDPISNDDVLRLLLGSAVDYSGYTMPRYDINGSPVSMTRQLFVPDHTELLVDDYDICVGFFIPDMGRESDDQINIVCASIEVWRVHKDIHRENDTIEVIGIQAIGQSIETFRRVGRGRIICNAWLPRCERRDMFII</sequence>
<evidence type="ECO:0000259" key="1">
    <source>
        <dbReference type="Pfam" id="PF06985"/>
    </source>
</evidence>
<dbReference type="Pfam" id="PF06985">
    <property type="entry name" value="HET"/>
    <property type="match status" value="1"/>
</dbReference>
<dbReference type="PANTHER" id="PTHR33112:SF16">
    <property type="entry name" value="HETEROKARYON INCOMPATIBILITY DOMAIN-CONTAINING PROTEIN"/>
    <property type="match status" value="1"/>
</dbReference>